<keyword evidence="4" id="KW-1003">Cell membrane</keyword>
<comment type="subcellular location">
    <subcellularLocation>
        <location evidence="1">Cell membrane</location>
        <topology evidence="1">Lipid-anchor</topology>
        <topology evidence="1">GPI-anchor</topology>
    </subcellularLocation>
    <subcellularLocation>
        <location evidence="2">Secreted</location>
    </subcellularLocation>
</comment>
<feature type="chain" id="PRO_5025597601" description="CFEM domain-containing protein" evidence="17">
    <location>
        <begin position="20"/>
        <end position="152"/>
    </location>
</feature>
<keyword evidence="11" id="KW-0472">Membrane</keyword>
<keyword evidence="10" id="KW-0408">Iron</keyword>
<keyword evidence="20" id="KW-1185">Reference proteome</keyword>
<evidence type="ECO:0000256" key="14">
    <source>
        <dbReference type="ARBA" id="ARBA00023288"/>
    </source>
</evidence>
<dbReference type="GO" id="GO:0005576">
    <property type="term" value="C:extracellular region"/>
    <property type="evidence" value="ECO:0007669"/>
    <property type="project" value="UniProtKB-SubCell"/>
</dbReference>
<dbReference type="PANTHER" id="PTHR37928">
    <property type="entry name" value="CFEM DOMAIN PROTEIN (AFU_ORTHOLOGUE AFUA_6G14090)"/>
    <property type="match status" value="1"/>
</dbReference>
<evidence type="ECO:0000256" key="8">
    <source>
        <dbReference type="ARBA" id="ARBA00022723"/>
    </source>
</evidence>
<evidence type="ECO:0000256" key="15">
    <source>
        <dbReference type="PROSITE-ProRule" id="PRU01356"/>
    </source>
</evidence>
<dbReference type="EMBL" id="ML977558">
    <property type="protein sequence ID" value="KAF2006914.1"/>
    <property type="molecule type" value="Genomic_DNA"/>
</dbReference>
<evidence type="ECO:0000256" key="2">
    <source>
        <dbReference type="ARBA" id="ARBA00004613"/>
    </source>
</evidence>
<reference evidence="19" key="1">
    <citation type="journal article" date="2020" name="Stud. Mycol.">
        <title>101 Dothideomycetes genomes: a test case for predicting lifestyles and emergence of pathogens.</title>
        <authorList>
            <person name="Haridas S."/>
            <person name="Albert R."/>
            <person name="Binder M."/>
            <person name="Bloem J."/>
            <person name="Labutti K."/>
            <person name="Salamov A."/>
            <person name="Andreopoulos B."/>
            <person name="Baker S."/>
            <person name="Barry K."/>
            <person name="Bills G."/>
            <person name="Bluhm B."/>
            <person name="Cannon C."/>
            <person name="Castanera R."/>
            <person name="Culley D."/>
            <person name="Daum C."/>
            <person name="Ezra D."/>
            <person name="Gonzalez J."/>
            <person name="Henrissat B."/>
            <person name="Kuo A."/>
            <person name="Liang C."/>
            <person name="Lipzen A."/>
            <person name="Lutzoni F."/>
            <person name="Magnuson J."/>
            <person name="Mondo S."/>
            <person name="Nolan M."/>
            <person name="Ohm R."/>
            <person name="Pangilinan J."/>
            <person name="Park H.-J."/>
            <person name="Ramirez L."/>
            <person name="Alfaro M."/>
            <person name="Sun H."/>
            <person name="Tritt A."/>
            <person name="Yoshinaga Y."/>
            <person name="Zwiers L.-H."/>
            <person name="Turgeon B."/>
            <person name="Goodwin S."/>
            <person name="Spatafora J."/>
            <person name="Crous P."/>
            <person name="Grigoriev I."/>
        </authorList>
    </citation>
    <scope>NUCLEOTIDE SEQUENCE</scope>
    <source>
        <strain evidence="19">CBS 123094</strain>
    </source>
</reference>
<keyword evidence="9 17" id="KW-0732">Signal</keyword>
<dbReference type="OrthoDB" id="3065412at2759"/>
<keyword evidence="14" id="KW-0449">Lipoprotein</keyword>
<evidence type="ECO:0000256" key="9">
    <source>
        <dbReference type="ARBA" id="ARBA00022729"/>
    </source>
</evidence>
<proteinExistence type="inferred from homology"/>
<evidence type="ECO:0000256" key="13">
    <source>
        <dbReference type="ARBA" id="ARBA00023180"/>
    </source>
</evidence>
<dbReference type="SMART" id="SM00747">
    <property type="entry name" value="CFEM"/>
    <property type="match status" value="1"/>
</dbReference>
<evidence type="ECO:0000256" key="3">
    <source>
        <dbReference type="ARBA" id="ARBA00010031"/>
    </source>
</evidence>
<feature type="signal peptide" evidence="17">
    <location>
        <begin position="1"/>
        <end position="19"/>
    </location>
</feature>
<feature type="domain" description="CFEM" evidence="18">
    <location>
        <begin position="1"/>
        <end position="111"/>
    </location>
</feature>
<dbReference type="InterPro" id="IPR008427">
    <property type="entry name" value="Extracellular_membr_CFEM_dom"/>
</dbReference>
<evidence type="ECO:0000256" key="1">
    <source>
        <dbReference type="ARBA" id="ARBA00004609"/>
    </source>
</evidence>
<evidence type="ECO:0000256" key="17">
    <source>
        <dbReference type="SAM" id="SignalP"/>
    </source>
</evidence>
<comment type="similarity">
    <text evidence="3">Belongs to the RBT5 family.</text>
</comment>
<keyword evidence="6" id="KW-0349">Heme</keyword>
<dbReference type="AlphaFoldDB" id="A0A6A5X0L3"/>
<dbReference type="GO" id="GO:0098552">
    <property type="term" value="C:side of membrane"/>
    <property type="evidence" value="ECO:0007669"/>
    <property type="project" value="UniProtKB-KW"/>
</dbReference>
<evidence type="ECO:0000256" key="12">
    <source>
        <dbReference type="ARBA" id="ARBA00023157"/>
    </source>
</evidence>
<feature type="region of interest" description="Disordered" evidence="16">
    <location>
        <begin position="103"/>
        <end position="124"/>
    </location>
</feature>
<evidence type="ECO:0000256" key="11">
    <source>
        <dbReference type="ARBA" id="ARBA00023136"/>
    </source>
</evidence>
<evidence type="ECO:0000313" key="20">
    <source>
        <dbReference type="Proteomes" id="UP000799779"/>
    </source>
</evidence>
<dbReference type="GO" id="GO:0046872">
    <property type="term" value="F:metal ion binding"/>
    <property type="evidence" value="ECO:0007669"/>
    <property type="project" value="UniProtKB-KW"/>
</dbReference>
<dbReference type="PROSITE" id="PS52012">
    <property type="entry name" value="CFEM"/>
    <property type="match status" value="1"/>
</dbReference>
<evidence type="ECO:0000256" key="5">
    <source>
        <dbReference type="ARBA" id="ARBA00022525"/>
    </source>
</evidence>
<keyword evidence="7" id="KW-0336">GPI-anchor</keyword>
<evidence type="ECO:0000256" key="4">
    <source>
        <dbReference type="ARBA" id="ARBA00022475"/>
    </source>
</evidence>
<dbReference type="PANTHER" id="PTHR37928:SF2">
    <property type="entry name" value="GPI ANCHORED CFEM DOMAIN PROTEIN (AFU_ORTHOLOGUE AFUA_6G10580)"/>
    <property type="match status" value="1"/>
</dbReference>
<comment type="caution">
    <text evidence="15">Lacks conserved residue(s) required for the propagation of feature annotation.</text>
</comment>
<accession>A0A6A5X0L3</accession>
<evidence type="ECO:0000256" key="6">
    <source>
        <dbReference type="ARBA" id="ARBA00022617"/>
    </source>
</evidence>
<evidence type="ECO:0000256" key="7">
    <source>
        <dbReference type="ARBA" id="ARBA00022622"/>
    </source>
</evidence>
<dbReference type="Pfam" id="PF05730">
    <property type="entry name" value="CFEM"/>
    <property type="match status" value="1"/>
</dbReference>
<keyword evidence="12 15" id="KW-1015">Disulfide bond</keyword>
<keyword evidence="8" id="KW-0479">Metal-binding</keyword>
<evidence type="ECO:0000313" key="19">
    <source>
        <dbReference type="EMBL" id="KAF2006914.1"/>
    </source>
</evidence>
<protein>
    <recommendedName>
        <fullName evidence="18">CFEM domain-containing protein</fullName>
    </recommendedName>
</protein>
<dbReference type="InterPro" id="IPR051735">
    <property type="entry name" value="CFEM_domain"/>
</dbReference>
<keyword evidence="13" id="KW-0325">Glycoprotein</keyword>
<evidence type="ECO:0000256" key="10">
    <source>
        <dbReference type="ARBA" id="ARBA00023004"/>
    </source>
</evidence>
<organism evidence="19 20">
    <name type="scientific">Amniculicola lignicola CBS 123094</name>
    <dbReference type="NCBI Taxonomy" id="1392246"/>
    <lineage>
        <taxon>Eukaryota</taxon>
        <taxon>Fungi</taxon>
        <taxon>Dikarya</taxon>
        <taxon>Ascomycota</taxon>
        <taxon>Pezizomycotina</taxon>
        <taxon>Dothideomycetes</taxon>
        <taxon>Pleosporomycetidae</taxon>
        <taxon>Pleosporales</taxon>
        <taxon>Amniculicolaceae</taxon>
        <taxon>Amniculicola</taxon>
    </lineage>
</organism>
<evidence type="ECO:0000259" key="18">
    <source>
        <dbReference type="PROSITE" id="PS52012"/>
    </source>
</evidence>
<evidence type="ECO:0000256" key="16">
    <source>
        <dbReference type="SAM" id="MobiDB-lite"/>
    </source>
</evidence>
<dbReference type="GO" id="GO:0005886">
    <property type="term" value="C:plasma membrane"/>
    <property type="evidence" value="ECO:0007669"/>
    <property type="project" value="UniProtKB-SubCell"/>
</dbReference>
<keyword evidence="5" id="KW-0964">Secreted</keyword>
<feature type="disulfide bond" evidence="15">
    <location>
        <begin position="42"/>
        <end position="49"/>
    </location>
</feature>
<sequence length="152" mass="14451">MKFSISAIVLAASLSFVGAQDLTGIPSCSLTCFAAAVSASGCSLTNTECQCTTGRETITNSITACVPSKCSAEDIAKIAPAVQKLCAAAGVTVSNLPTAVGSATGSAASRTSTPTGTAAGAAASSSSTGAAAPTHMAAAGAIALGFVAMLGL</sequence>
<dbReference type="Proteomes" id="UP000799779">
    <property type="component" value="Unassembled WGS sequence"/>
</dbReference>
<gene>
    <name evidence="19" type="ORF">P154DRAFT_517371</name>
</gene>
<name>A0A6A5X0L3_9PLEO</name>